<protein>
    <submittedName>
        <fullName evidence="1">(northern house mosquito) hypothetical protein</fullName>
    </submittedName>
</protein>
<dbReference type="AlphaFoldDB" id="A0A8D8BAR0"/>
<proteinExistence type="predicted"/>
<sequence>MFHIFLHQPKRLTFAGQIASHNTSTRPSLIIQRCQWHPSKLSATQHCLHMNGAIIFAHTKQTCRMNEQSKPTTRENQPTPVENLYVRVVCIFYGFLFCFTNNPNIFHVDGNFICKGQIEALTHCAEK</sequence>
<reference evidence="1" key="1">
    <citation type="submission" date="2021-05" db="EMBL/GenBank/DDBJ databases">
        <authorList>
            <person name="Alioto T."/>
            <person name="Alioto T."/>
            <person name="Gomez Garrido J."/>
        </authorList>
    </citation>
    <scope>NUCLEOTIDE SEQUENCE</scope>
</reference>
<name>A0A8D8BAR0_CULPI</name>
<dbReference type="EMBL" id="HBUE01065776">
    <property type="protein sequence ID" value="CAG6470659.1"/>
    <property type="molecule type" value="Transcribed_RNA"/>
</dbReference>
<evidence type="ECO:0000313" key="1">
    <source>
        <dbReference type="EMBL" id="CAG6470659.1"/>
    </source>
</evidence>
<accession>A0A8D8BAR0</accession>
<organism evidence="1">
    <name type="scientific">Culex pipiens</name>
    <name type="common">House mosquito</name>
    <dbReference type="NCBI Taxonomy" id="7175"/>
    <lineage>
        <taxon>Eukaryota</taxon>
        <taxon>Metazoa</taxon>
        <taxon>Ecdysozoa</taxon>
        <taxon>Arthropoda</taxon>
        <taxon>Hexapoda</taxon>
        <taxon>Insecta</taxon>
        <taxon>Pterygota</taxon>
        <taxon>Neoptera</taxon>
        <taxon>Endopterygota</taxon>
        <taxon>Diptera</taxon>
        <taxon>Nematocera</taxon>
        <taxon>Culicoidea</taxon>
        <taxon>Culicidae</taxon>
        <taxon>Culicinae</taxon>
        <taxon>Culicini</taxon>
        <taxon>Culex</taxon>
        <taxon>Culex</taxon>
    </lineage>
</organism>